<comment type="caution">
    <text evidence="2">The sequence shown here is derived from an EMBL/GenBank/DDBJ whole genome shotgun (WGS) entry which is preliminary data.</text>
</comment>
<protein>
    <submittedName>
        <fullName evidence="2">Uncharacterized protein</fullName>
    </submittedName>
</protein>
<dbReference type="EMBL" id="JAULSX010000006">
    <property type="protein sequence ID" value="KAK3489420.1"/>
    <property type="molecule type" value="Genomic_DNA"/>
</dbReference>
<proteinExistence type="predicted"/>
<accession>A0AAJ0MPL6</accession>
<evidence type="ECO:0000256" key="1">
    <source>
        <dbReference type="SAM" id="MobiDB-lite"/>
    </source>
</evidence>
<feature type="region of interest" description="Disordered" evidence="1">
    <location>
        <begin position="104"/>
        <end position="128"/>
    </location>
</feature>
<evidence type="ECO:0000313" key="3">
    <source>
        <dbReference type="Proteomes" id="UP001285908"/>
    </source>
</evidence>
<evidence type="ECO:0000313" key="2">
    <source>
        <dbReference type="EMBL" id="KAK3489420.1"/>
    </source>
</evidence>
<reference evidence="2 3" key="1">
    <citation type="journal article" date="2023" name="Mol. Phylogenet. Evol.">
        <title>Genome-scale phylogeny and comparative genomics of the fungal order Sordariales.</title>
        <authorList>
            <person name="Hensen N."/>
            <person name="Bonometti L."/>
            <person name="Westerberg I."/>
            <person name="Brannstrom I.O."/>
            <person name="Guillou S."/>
            <person name="Cros-Aarteil S."/>
            <person name="Calhoun S."/>
            <person name="Haridas S."/>
            <person name="Kuo A."/>
            <person name="Mondo S."/>
            <person name="Pangilinan J."/>
            <person name="Riley R."/>
            <person name="LaButti K."/>
            <person name="Andreopoulos B."/>
            <person name="Lipzen A."/>
            <person name="Chen C."/>
            <person name="Yan M."/>
            <person name="Daum C."/>
            <person name="Ng V."/>
            <person name="Clum A."/>
            <person name="Steindorff A."/>
            <person name="Ohm R.A."/>
            <person name="Martin F."/>
            <person name="Silar P."/>
            <person name="Natvig D.O."/>
            <person name="Lalanne C."/>
            <person name="Gautier V."/>
            <person name="Ament-Velasquez S.L."/>
            <person name="Kruys A."/>
            <person name="Hutchinson M.I."/>
            <person name="Powell A.J."/>
            <person name="Barry K."/>
            <person name="Miller A.N."/>
            <person name="Grigoriev I.V."/>
            <person name="Debuchy R."/>
            <person name="Gladieux P."/>
            <person name="Hiltunen Thoren M."/>
            <person name="Johannesson H."/>
        </authorList>
    </citation>
    <scope>NUCLEOTIDE SEQUENCE [LARGE SCALE GENOMIC DNA]</scope>
    <source>
        <strain evidence="2 3">FGSC 10403</strain>
    </source>
</reference>
<dbReference type="RefSeq" id="XP_062691127.1">
    <property type="nucleotide sequence ID" value="XM_062838325.1"/>
</dbReference>
<dbReference type="GeneID" id="87875947"/>
<dbReference type="AlphaFoldDB" id="A0AAJ0MPL6"/>
<gene>
    <name evidence="2" type="ORF">B0T23DRAFT_397948</name>
</gene>
<sequence length="270" mass="30242">MALAALALARRGSTLFLRAPLNLQFPCVEGHMQPLNNLVEIEIASSIGIRATHLRALISPLSLHRFFLSDKHSRAPRSSFHLRCETTAGRAVPTMTTATMTSTPSIASQARHHNPSILARQPGEADPRSDVSMFAKKIVKRHHNPSQRTRAVRSTRFWTHVSHPARRRRNLNDAEYPTMKLLRVPAPYQTRAPGEVDKDSNSRRNTLSDWLMIEVSEMKVFILAAVIKSCQHWTDKRNGPSCPNVLNPQHAVIGLAVNDLAKFVSLTLIY</sequence>
<organism evidence="2 3">
    <name type="scientific">Neurospora hispaniola</name>
    <dbReference type="NCBI Taxonomy" id="588809"/>
    <lineage>
        <taxon>Eukaryota</taxon>
        <taxon>Fungi</taxon>
        <taxon>Dikarya</taxon>
        <taxon>Ascomycota</taxon>
        <taxon>Pezizomycotina</taxon>
        <taxon>Sordariomycetes</taxon>
        <taxon>Sordariomycetidae</taxon>
        <taxon>Sordariales</taxon>
        <taxon>Sordariaceae</taxon>
        <taxon>Neurospora</taxon>
    </lineage>
</organism>
<dbReference type="Proteomes" id="UP001285908">
    <property type="component" value="Unassembled WGS sequence"/>
</dbReference>
<keyword evidence="3" id="KW-1185">Reference proteome</keyword>
<name>A0AAJ0MPL6_9PEZI</name>